<dbReference type="NCBIfam" id="NF041374">
    <property type="entry name" value="GDCCVxC"/>
    <property type="match status" value="1"/>
</dbReference>
<protein>
    <submittedName>
        <fullName evidence="1">Uncharacterized protein</fullName>
    </submittedName>
</protein>
<name>A0A4R9M142_9LEPT</name>
<evidence type="ECO:0000313" key="2">
    <source>
        <dbReference type="Proteomes" id="UP000298058"/>
    </source>
</evidence>
<dbReference type="InterPro" id="IPR047677">
    <property type="entry name" value="GDCCVxC"/>
</dbReference>
<dbReference type="RefSeq" id="WP_081431666.1">
    <property type="nucleotide sequence ID" value="NZ_RQHW01000029.1"/>
</dbReference>
<dbReference type="OrthoDB" id="332228at2"/>
<dbReference type="EMBL" id="RQHW01000029">
    <property type="protein sequence ID" value="TGN19535.1"/>
    <property type="molecule type" value="Genomic_DNA"/>
</dbReference>
<gene>
    <name evidence="1" type="ORF">EHS15_08340</name>
</gene>
<dbReference type="Proteomes" id="UP000298058">
    <property type="component" value="Unassembled WGS sequence"/>
</dbReference>
<proteinExistence type="predicted"/>
<evidence type="ECO:0000313" key="1">
    <source>
        <dbReference type="EMBL" id="TGN19535.1"/>
    </source>
</evidence>
<accession>A0A4R9M142</accession>
<comment type="caution">
    <text evidence="1">The sequence shown here is derived from an EMBL/GenBank/DDBJ whole genome shotgun (WGS) entry which is preliminary data.</text>
</comment>
<dbReference type="AlphaFoldDB" id="A0A4R9M142"/>
<sequence length="67" mass="7589">MEIITLSTITCPECGFRKKEEMPINACQHFYTCDSCLYYMKPKNGDCCVFCSFGTVKCPPKQIEGCC</sequence>
<reference evidence="1" key="1">
    <citation type="journal article" date="2019" name="PLoS Negl. Trop. Dis.">
        <title>Revisiting the worldwide diversity of Leptospira species in the environment.</title>
        <authorList>
            <person name="Vincent A.T."/>
            <person name="Schiettekatte O."/>
            <person name="Bourhy P."/>
            <person name="Veyrier F.J."/>
            <person name="Picardeau M."/>
        </authorList>
    </citation>
    <scope>NUCLEOTIDE SEQUENCE [LARGE SCALE GENOMIC DNA]</scope>
    <source>
        <strain evidence="1">201300427</strain>
    </source>
</reference>
<organism evidence="1 2">
    <name type="scientific">Leptospira idonii</name>
    <dbReference type="NCBI Taxonomy" id="1193500"/>
    <lineage>
        <taxon>Bacteria</taxon>
        <taxon>Pseudomonadati</taxon>
        <taxon>Spirochaetota</taxon>
        <taxon>Spirochaetia</taxon>
        <taxon>Leptospirales</taxon>
        <taxon>Leptospiraceae</taxon>
        <taxon>Leptospira</taxon>
    </lineage>
</organism>
<keyword evidence="2" id="KW-1185">Reference proteome</keyword>